<dbReference type="Proteomes" id="UP000054270">
    <property type="component" value="Unassembled WGS sequence"/>
</dbReference>
<evidence type="ECO:0000256" key="1">
    <source>
        <dbReference type="ARBA" id="ARBA00022737"/>
    </source>
</evidence>
<gene>
    <name evidence="3" type="ORF">HYPSUDRAFT_103369</name>
</gene>
<dbReference type="InterPro" id="IPR056884">
    <property type="entry name" value="NPHP3-like_N"/>
</dbReference>
<feature type="domain" description="Nephrocystin 3-like N-terminal" evidence="2">
    <location>
        <begin position="35"/>
        <end position="186"/>
    </location>
</feature>
<dbReference type="Pfam" id="PF24883">
    <property type="entry name" value="NPHP3_N"/>
    <property type="match status" value="1"/>
</dbReference>
<evidence type="ECO:0000313" key="4">
    <source>
        <dbReference type="Proteomes" id="UP000054270"/>
    </source>
</evidence>
<dbReference type="Gene3D" id="3.40.50.300">
    <property type="entry name" value="P-loop containing nucleotide triphosphate hydrolases"/>
    <property type="match status" value="1"/>
</dbReference>
<feature type="non-terminal residue" evidence="3">
    <location>
        <position position="270"/>
    </location>
</feature>
<name>A0A0D2MBY1_HYPSF</name>
<evidence type="ECO:0000313" key="3">
    <source>
        <dbReference type="EMBL" id="KJA20943.1"/>
    </source>
</evidence>
<dbReference type="OrthoDB" id="2932404at2759"/>
<evidence type="ECO:0000259" key="2">
    <source>
        <dbReference type="Pfam" id="PF24883"/>
    </source>
</evidence>
<dbReference type="SUPFAM" id="SSF52540">
    <property type="entry name" value="P-loop containing nucleoside triphosphate hydrolases"/>
    <property type="match status" value="1"/>
</dbReference>
<dbReference type="AlphaFoldDB" id="A0A0D2MBY1"/>
<proteinExistence type="predicted"/>
<keyword evidence="4" id="KW-1185">Reference proteome</keyword>
<reference evidence="4" key="1">
    <citation type="submission" date="2014-04" db="EMBL/GenBank/DDBJ databases">
        <title>Evolutionary Origins and Diversification of the Mycorrhizal Mutualists.</title>
        <authorList>
            <consortium name="DOE Joint Genome Institute"/>
            <consortium name="Mycorrhizal Genomics Consortium"/>
            <person name="Kohler A."/>
            <person name="Kuo A."/>
            <person name="Nagy L.G."/>
            <person name="Floudas D."/>
            <person name="Copeland A."/>
            <person name="Barry K.W."/>
            <person name="Cichocki N."/>
            <person name="Veneault-Fourrey C."/>
            <person name="LaButti K."/>
            <person name="Lindquist E.A."/>
            <person name="Lipzen A."/>
            <person name="Lundell T."/>
            <person name="Morin E."/>
            <person name="Murat C."/>
            <person name="Riley R."/>
            <person name="Ohm R."/>
            <person name="Sun H."/>
            <person name="Tunlid A."/>
            <person name="Henrissat B."/>
            <person name="Grigoriev I.V."/>
            <person name="Hibbett D.S."/>
            <person name="Martin F."/>
        </authorList>
    </citation>
    <scope>NUCLEOTIDE SEQUENCE [LARGE SCALE GENOMIC DNA]</scope>
    <source>
        <strain evidence="4">FD-334 SS-4</strain>
    </source>
</reference>
<accession>A0A0D2MBY1</accession>
<dbReference type="OMA" id="FIRHEIT"/>
<sequence>AFHNSKQRVDPPRCHAHTREAVLEELFDWIVGNVPREAWIAWLSGAAGAGKSAICQSIAEICIQRGVKVASFFFFRTDDTRNTIDPVVATLAYQVIQLLPETKDIIIQAIESHPLIFEQTFETQLDVLIVTPIRRLHASDPSLALLLIIDGIDECADKRTQMDLIHTFGKLLRNRDLPLTILFGSRRESHLQMAFNRKEVAGVLKQLLLDDNYHADDDIRKFLLDQFDDIKQTHPQRKRLGSAWPAAEHVQQIVEKSSGQFIYASVVVKF</sequence>
<dbReference type="EMBL" id="KN817562">
    <property type="protein sequence ID" value="KJA20943.1"/>
    <property type="molecule type" value="Genomic_DNA"/>
</dbReference>
<keyword evidence="1" id="KW-0677">Repeat</keyword>
<dbReference type="PANTHER" id="PTHR10039">
    <property type="entry name" value="AMELOGENIN"/>
    <property type="match status" value="1"/>
</dbReference>
<dbReference type="InterPro" id="IPR027417">
    <property type="entry name" value="P-loop_NTPase"/>
</dbReference>
<feature type="non-terminal residue" evidence="3">
    <location>
        <position position="1"/>
    </location>
</feature>
<protein>
    <recommendedName>
        <fullName evidence="2">Nephrocystin 3-like N-terminal domain-containing protein</fullName>
    </recommendedName>
</protein>
<organism evidence="3 4">
    <name type="scientific">Hypholoma sublateritium (strain FD-334 SS-4)</name>
    <dbReference type="NCBI Taxonomy" id="945553"/>
    <lineage>
        <taxon>Eukaryota</taxon>
        <taxon>Fungi</taxon>
        <taxon>Dikarya</taxon>
        <taxon>Basidiomycota</taxon>
        <taxon>Agaricomycotina</taxon>
        <taxon>Agaricomycetes</taxon>
        <taxon>Agaricomycetidae</taxon>
        <taxon>Agaricales</taxon>
        <taxon>Agaricineae</taxon>
        <taxon>Strophariaceae</taxon>
        <taxon>Hypholoma</taxon>
    </lineage>
</organism>